<dbReference type="EMBL" id="JAMQOS010000001">
    <property type="protein sequence ID" value="MDS0280783.1"/>
    <property type="molecule type" value="Genomic_DNA"/>
</dbReference>
<keyword evidence="1" id="KW-1133">Transmembrane helix</keyword>
<dbReference type="Proteomes" id="UP001268864">
    <property type="component" value="Unassembled WGS sequence"/>
</dbReference>
<evidence type="ECO:0000313" key="3">
    <source>
        <dbReference type="EMBL" id="MDS0280783.1"/>
    </source>
</evidence>
<proteinExistence type="predicted"/>
<name>A0ABU2FJ52_9EURY</name>
<reference evidence="3 4" key="1">
    <citation type="submission" date="2022-06" db="EMBL/GenBank/DDBJ databases">
        <title>Halomicroarcula sp. a new haloarchaeum isolate from saline soil.</title>
        <authorList>
            <person name="Strakova D."/>
            <person name="Galisteo C."/>
            <person name="Sanchez-Porro C."/>
            <person name="Ventosa A."/>
        </authorList>
    </citation>
    <scope>NUCLEOTIDE SEQUENCE [LARGE SCALE GENOMIC DNA]</scope>
    <source>
        <strain evidence="3 4">S3CR25-11</strain>
    </source>
</reference>
<protein>
    <submittedName>
        <fullName evidence="3">Nucleotidyltransferase domain-containing protein</fullName>
    </submittedName>
</protein>
<dbReference type="Gene3D" id="3.30.460.10">
    <property type="entry name" value="Beta Polymerase, domain 2"/>
    <property type="match status" value="1"/>
</dbReference>
<dbReference type="RefSeq" id="WP_310898626.1">
    <property type="nucleotide sequence ID" value="NZ_JAMQOS010000001.1"/>
</dbReference>
<comment type="caution">
    <text evidence="3">The sequence shown here is derived from an EMBL/GenBank/DDBJ whole genome shotgun (WGS) entry which is preliminary data.</text>
</comment>
<keyword evidence="1" id="KW-0472">Membrane</keyword>
<dbReference type="CDD" id="cd05403">
    <property type="entry name" value="NT_KNTase_like"/>
    <property type="match status" value="1"/>
</dbReference>
<organism evidence="3 4">
    <name type="scientific">Haloarcula onubensis</name>
    <dbReference type="NCBI Taxonomy" id="2950539"/>
    <lineage>
        <taxon>Archaea</taxon>
        <taxon>Methanobacteriati</taxon>
        <taxon>Methanobacteriota</taxon>
        <taxon>Stenosarchaea group</taxon>
        <taxon>Halobacteria</taxon>
        <taxon>Halobacteriales</taxon>
        <taxon>Haloarculaceae</taxon>
        <taxon>Haloarcula</taxon>
    </lineage>
</organism>
<keyword evidence="1" id="KW-0812">Transmembrane</keyword>
<dbReference type="InterPro" id="IPR041633">
    <property type="entry name" value="Polbeta"/>
</dbReference>
<dbReference type="InterPro" id="IPR043519">
    <property type="entry name" value="NT_sf"/>
</dbReference>
<evidence type="ECO:0000259" key="2">
    <source>
        <dbReference type="Pfam" id="PF18765"/>
    </source>
</evidence>
<dbReference type="SUPFAM" id="SSF81301">
    <property type="entry name" value="Nucleotidyltransferase"/>
    <property type="match status" value="1"/>
</dbReference>
<accession>A0ABU2FJ52</accession>
<feature type="transmembrane region" description="Helical" evidence="1">
    <location>
        <begin position="20"/>
        <end position="38"/>
    </location>
</feature>
<dbReference type="Pfam" id="PF18765">
    <property type="entry name" value="Polbeta"/>
    <property type="match status" value="1"/>
</dbReference>
<gene>
    <name evidence="3" type="ORF">NDI86_01525</name>
</gene>
<evidence type="ECO:0000256" key="1">
    <source>
        <dbReference type="SAM" id="Phobius"/>
    </source>
</evidence>
<keyword evidence="4" id="KW-1185">Reference proteome</keyword>
<evidence type="ECO:0000313" key="4">
    <source>
        <dbReference type="Proteomes" id="UP001268864"/>
    </source>
</evidence>
<sequence>MSTIHNFFDHINKNDDISTWIRFPVLFSTAVIFQGLIYMDNSERILKLTFTIGGTFALSRIFSKNNDGIVKFAVLSHLLNFLFNGQPWALLKKFDLIETSNETFDYWGRKLKKTGQKHSSIAAVAIYGSQVRGERSPTSDLDVRVISYPGFKNGLAASIVVASLRARAALSMFPLDIYVLDDTDSLDRLREDEDPQVLVDKENWLNSE</sequence>
<feature type="domain" description="Polymerase beta nucleotidyltransferase" evidence="2">
    <location>
        <begin position="110"/>
        <end position="147"/>
    </location>
</feature>